<dbReference type="CDD" id="cd17932">
    <property type="entry name" value="DEXQc_UvrD"/>
    <property type="match status" value="1"/>
</dbReference>
<dbReference type="GO" id="GO:0005524">
    <property type="term" value="F:ATP binding"/>
    <property type="evidence" value="ECO:0007669"/>
    <property type="project" value="UniProtKB-KW"/>
</dbReference>
<keyword evidence="7" id="KW-0238">DNA-binding</keyword>
<dbReference type="EC" id="5.6.2.4" evidence="10"/>
<dbReference type="SUPFAM" id="SSF52540">
    <property type="entry name" value="P-loop containing nucleoside triphosphate hydrolases"/>
    <property type="match status" value="1"/>
</dbReference>
<dbReference type="EMBL" id="UOFR01000069">
    <property type="protein sequence ID" value="VAW99585.1"/>
    <property type="molecule type" value="Genomic_DNA"/>
</dbReference>
<evidence type="ECO:0000256" key="8">
    <source>
        <dbReference type="ARBA" id="ARBA00023235"/>
    </source>
</evidence>
<keyword evidence="5 14" id="KW-0347">Helicase</keyword>
<comment type="catalytic activity">
    <reaction evidence="11">
        <text>ATP + H2O = ADP + phosphate + H(+)</text>
        <dbReference type="Rhea" id="RHEA:13065"/>
        <dbReference type="ChEBI" id="CHEBI:15377"/>
        <dbReference type="ChEBI" id="CHEBI:15378"/>
        <dbReference type="ChEBI" id="CHEBI:30616"/>
        <dbReference type="ChEBI" id="CHEBI:43474"/>
        <dbReference type="ChEBI" id="CHEBI:456216"/>
        <dbReference type="EC" id="5.6.2.4"/>
    </reaction>
</comment>
<dbReference type="InterPro" id="IPR013986">
    <property type="entry name" value="DExx_box_DNA_helicase_dom_sf"/>
</dbReference>
<dbReference type="GO" id="GO:0006260">
    <property type="term" value="P:DNA replication"/>
    <property type="evidence" value="ECO:0007669"/>
    <property type="project" value="UniProtKB-KW"/>
</dbReference>
<feature type="domain" description="UvrD-like helicase ATP-binding" evidence="12">
    <location>
        <begin position="3"/>
        <end position="283"/>
    </location>
</feature>
<comment type="similarity">
    <text evidence="1">Belongs to the helicase family. UvrD subfamily.</text>
</comment>
<dbReference type="GO" id="GO:0005829">
    <property type="term" value="C:cytosol"/>
    <property type="evidence" value="ECO:0007669"/>
    <property type="project" value="TreeGrafter"/>
</dbReference>
<dbReference type="Pfam" id="PF13361">
    <property type="entry name" value="UvrD_C"/>
    <property type="match status" value="1"/>
</dbReference>
<keyword evidence="3" id="KW-0547">Nucleotide-binding</keyword>
<keyword evidence="4" id="KW-0378">Hydrolase</keyword>
<evidence type="ECO:0000256" key="6">
    <source>
        <dbReference type="ARBA" id="ARBA00022840"/>
    </source>
</evidence>
<evidence type="ECO:0000256" key="9">
    <source>
        <dbReference type="ARBA" id="ARBA00034617"/>
    </source>
</evidence>
<proteinExistence type="inferred from homology"/>
<dbReference type="Gene3D" id="1.10.10.160">
    <property type="match status" value="1"/>
</dbReference>
<dbReference type="GO" id="GO:0000725">
    <property type="term" value="P:recombinational repair"/>
    <property type="evidence" value="ECO:0007669"/>
    <property type="project" value="TreeGrafter"/>
</dbReference>
<name>A0A3B1A131_9ZZZZ</name>
<evidence type="ECO:0000256" key="1">
    <source>
        <dbReference type="ARBA" id="ARBA00009922"/>
    </source>
</evidence>
<dbReference type="PANTHER" id="PTHR11070">
    <property type="entry name" value="UVRD / RECB / PCRA DNA HELICASE FAMILY MEMBER"/>
    <property type="match status" value="1"/>
</dbReference>
<dbReference type="PANTHER" id="PTHR11070:SF64">
    <property type="entry name" value="ATP-DEPENDENT DNA HELICASE REP"/>
    <property type="match status" value="1"/>
</dbReference>
<dbReference type="GO" id="GO:0016787">
    <property type="term" value="F:hydrolase activity"/>
    <property type="evidence" value="ECO:0007669"/>
    <property type="project" value="UniProtKB-KW"/>
</dbReference>
<sequence>MSDQLNPEQNRAVQHISSPLLVLAGAGSGKTRVLTQKIAYLINHKNYDPKTIVAVTFTNKAAREMQVRAAKLLDKVTAKSIHVSTFHTLGLKLIRNKPAIYDRKTNFSIYDSGDSLSLIKDIMRRDYGDPGNLAERVQWQISDWKQQILTADDVTRAQFSDPVSTTASQVYTKYETALTTFNAFDFDDLIFKPVIKLKTDPEYRHEKQLAIRHLLVDEYQDTNLCQFEFIKLLNGAHSTFTVVGDDDQSIYSWRGARPENLTQLQHDFPDLEVIMLEQNYRSTGNILAAANKLIANNPHVFKKNLWSQYGPGDPITLFSCQDDEREAEQVIADMHHHQFQHRTQHGDYAILYRSNHQSRLFEQQLREKNIPYYLSGGLSFFAYSEIKDVMAYLRIVTNPDDDNALLRIINTPRRELGTNSVQKFVQFASDHQIRLVESMHHDALEKALTPRAYKRICELRDWLGHMNRLVETDSPDTLFLKIIGDLDYEAWLQDTMPDEQQAMRKIGNVHDLHDMIKRIANNNLDNTLSEIVSKLTLIDLLDRDDNDNSSNSVNLMTLHAAKGLEFPYVYLVGLEENILPHRNSIEEESIEEERRLAYVGLTRAKRKLTITYAMQRTRFGNTEKTEPSRFIEELPEETLQKRGVVSDLSGEERMQHGTHQLSQLRLLLKTE</sequence>
<reference evidence="14" key="1">
    <citation type="submission" date="2018-06" db="EMBL/GenBank/DDBJ databases">
        <authorList>
            <person name="Zhirakovskaya E."/>
        </authorList>
    </citation>
    <scope>NUCLEOTIDE SEQUENCE</scope>
</reference>
<dbReference type="Gene3D" id="1.10.486.10">
    <property type="entry name" value="PCRA, domain 4"/>
    <property type="match status" value="1"/>
</dbReference>
<evidence type="ECO:0000259" key="12">
    <source>
        <dbReference type="PROSITE" id="PS51198"/>
    </source>
</evidence>
<accession>A0A3B1A131</accession>
<dbReference type="InterPro" id="IPR005752">
    <property type="entry name" value="Helicase_Rep"/>
</dbReference>
<gene>
    <name evidence="14" type="ORF">MNBD_GAMMA21-1648</name>
</gene>
<dbReference type="HAMAP" id="MF_01920">
    <property type="entry name" value="Helicase_Rep"/>
    <property type="match status" value="1"/>
</dbReference>
<keyword evidence="8" id="KW-0413">Isomerase</keyword>
<keyword evidence="2" id="KW-0235">DNA replication</keyword>
<dbReference type="GO" id="GO:0003677">
    <property type="term" value="F:DNA binding"/>
    <property type="evidence" value="ECO:0007669"/>
    <property type="project" value="UniProtKB-KW"/>
</dbReference>
<comment type="catalytic activity">
    <reaction evidence="9">
        <text>Couples ATP hydrolysis with the unwinding of duplex DNA by translocating in the 3'-5' direction.</text>
        <dbReference type="EC" id="5.6.2.4"/>
    </reaction>
</comment>
<evidence type="ECO:0000259" key="13">
    <source>
        <dbReference type="PROSITE" id="PS51217"/>
    </source>
</evidence>
<evidence type="ECO:0000256" key="7">
    <source>
        <dbReference type="ARBA" id="ARBA00023125"/>
    </source>
</evidence>
<dbReference type="AlphaFoldDB" id="A0A3B1A131"/>
<evidence type="ECO:0000256" key="4">
    <source>
        <dbReference type="ARBA" id="ARBA00022801"/>
    </source>
</evidence>
<dbReference type="PROSITE" id="PS51198">
    <property type="entry name" value="UVRD_HELICASE_ATP_BIND"/>
    <property type="match status" value="1"/>
</dbReference>
<evidence type="ECO:0000256" key="10">
    <source>
        <dbReference type="ARBA" id="ARBA00034808"/>
    </source>
</evidence>
<evidence type="ECO:0000256" key="5">
    <source>
        <dbReference type="ARBA" id="ARBA00022806"/>
    </source>
</evidence>
<dbReference type="Gene3D" id="3.40.50.300">
    <property type="entry name" value="P-loop containing nucleotide triphosphate hydrolases"/>
    <property type="match status" value="2"/>
</dbReference>
<dbReference type="InterPro" id="IPR027417">
    <property type="entry name" value="P-loop_NTPase"/>
</dbReference>
<dbReference type="InterPro" id="IPR000212">
    <property type="entry name" value="DNA_helicase_UvrD/REP"/>
</dbReference>
<protein>
    <recommendedName>
        <fullName evidence="10">DNA 3'-5' helicase</fullName>
        <ecNumber evidence="10">5.6.2.4</ecNumber>
    </recommendedName>
</protein>
<dbReference type="Pfam" id="PF00580">
    <property type="entry name" value="UvrD-helicase"/>
    <property type="match status" value="1"/>
</dbReference>
<organism evidence="14">
    <name type="scientific">hydrothermal vent metagenome</name>
    <dbReference type="NCBI Taxonomy" id="652676"/>
    <lineage>
        <taxon>unclassified sequences</taxon>
        <taxon>metagenomes</taxon>
        <taxon>ecological metagenomes</taxon>
    </lineage>
</organism>
<dbReference type="PROSITE" id="PS51217">
    <property type="entry name" value="UVRD_HELICASE_CTER"/>
    <property type="match status" value="1"/>
</dbReference>
<evidence type="ECO:0000313" key="14">
    <source>
        <dbReference type="EMBL" id="VAW99585.1"/>
    </source>
</evidence>
<keyword evidence="6" id="KW-0067">ATP-binding</keyword>
<feature type="domain" description="UvrD-like helicase C-terminal" evidence="13">
    <location>
        <begin position="284"/>
        <end position="563"/>
    </location>
</feature>
<evidence type="ECO:0000256" key="2">
    <source>
        <dbReference type="ARBA" id="ARBA00022705"/>
    </source>
</evidence>
<dbReference type="InterPro" id="IPR014016">
    <property type="entry name" value="UvrD-like_ATP-bd"/>
</dbReference>
<evidence type="ECO:0000256" key="3">
    <source>
        <dbReference type="ARBA" id="ARBA00022741"/>
    </source>
</evidence>
<dbReference type="InterPro" id="IPR014017">
    <property type="entry name" value="DNA_helicase_UvrD-like_C"/>
</dbReference>
<dbReference type="GO" id="GO:0043138">
    <property type="term" value="F:3'-5' DNA helicase activity"/>
    <property type="evidence" value="ECO:0007669"/>
    <property type="project" value="UniProtKB-EC"/>
</dbReference>
<evidence type="ECO:0000256" key="11">
    <source>
        <dbReference type="ARBA" id="ARBA00048988"/>
    </source>
</evidence>